<sequence length="128" mass="14081">MVKDLAQNGDIHTGWGDRRLLNIAQAKFDIFYLSFFGLIFPEADDFGRAVDGDNLFGALGKEFAHETLAGTQVGDHQRRKHFEKQLTESLPGAARTILEVKASGNLIEKKPGALLAQSEHTFEIGLIA</sequence>
<proteinExistence type="predicted"/>
<reference evidence="1" key="1">
    <citation type="submission" date="2019-08" db="EMBL/GenBank/DDBJ databases">
        <authorList>
            <person name="Kucharzyk K."/>
            <person name="Murdoch R.W."/>
            <person name="Higgins S."/>
            <person name="Loffler F."/>
        </authorList>
    </citation>
    <scope>NUCLEOTIDE SEQUENCE</scope>
</reference>
<comment type="caution">
    <text evidence="1">The sequence shown here is derived from an EMBL/GenBank/DDBJ whole genome shotgun (WGS) entry which is preliminary data.</text>
</comment>
<name>A0A645HKB5_9ZZZZ</name>
<organism evidence="1">
    <name type="scientific">bioreactor metagenome</name>
    <dbReference type="NCBI Taxonomy" id="1076179"/>
    <lineage>
        <taxon>unclassified sequences</taxon>
        <taxon>metagenomes</taxon>
        <taxon>ecological metagenomes</taxon>
    </lineage>
</organism>
<evidence type="ECO:0000313" key="1">
    <source>
        <dbReference type="EMBL" id="MPN36574.1"/>
    </source>
</evidence>
<accession>A0A645HKB5</accession>
<dbReference type="AlphaFoldDB" id="A0A645HKB5"/>
<dbReference type="EMBL" id="VSSQ01090781">
    <property type="protein sequence ID" value="MPN36574.1"/>
    <property type="molecule type" value="Genomic_DNA"/>
</dbReference>
<gene>
    <name evidence="1" type="ORF">SDC9_184083</name>
</gene>
<protein>
    <submittedName>
        <fullName evidence="1">Uncharacterized protein</fullName>
    </submittedName>
</protein>